<evidence type="ECO:0000256" key="1">
    <source>
        <dbReference type="ARBA" id="ARBA00022723"/>
    </source>
</evidence>
<sequence>MQSAQALKQEIVGICRMLHQKNLIAGMDGNVSVKHGDTLLTTPSGINKGFMRLDQIITVDGEGRTLEGEGKPTSEMALHLEVYRLRPEVQAVIHAHPPLVTAFSIAGISLEEFILPEVVMTLGLIPTASYATPTTPEVPESIQGLIKRYDALVLERHGALTVGATLMDAYNKMEKLEHTALVILTALQLGRVRLLPPQEVEKLIHLKVTKSLNYL</sequence>
<protein>
    <submittedName>
        <fullName evidence="4">Class II aldolase/adducin family protein</fullName>
    </submittedName>
</protein>
<evidence type="ECO:0000256" key="2">
    <source>
        <dbReference type="ARBA" id="ARBA00023239"/>
    </source>
</evidence>
<dbReference type="InterPro" id="IPR050197">
    <property type="entry name" value="Aldolase_class_II_sugar_metab"/>
</dbReference>
<dbReference type="PANTHER" id="PTHR22789">
    <property type="entry name" value="FUCULOSE PHOSPHATE ALDOLASE"/>
    <property type="match status" value="1"/>
</dbReference>
<organism evidence="4">
    <name type="scientific">Desulfobacca acetoxidans</name>
    <dbReference type="NCBI Taxonomy" id="60893"/>
    <lineage>
        <taxon>Bacteria</taxon>
        <taxon>Pseudomonadati</taxon>
        <taxon>Thermodesulfobacteriota</taxon>
        <taxon>Desulfobaccia</taxon>
        <taxon>Desulfobaccales</taxon>
        <taxon>Desulfobaccaceae</taxon>
        <taxon>Desulfobacca</taxon>
    </lineage>
</organism>
<feature type="domain" description="Class II aldolase/adducin N-terminal" evidence="3">
    <location>
        <begin position="9"/>
        <end position="184"/>
    </location>
</feature>
<evidence type="ECO:0000313" key="4">
    <source>
        <dbReference type="EMBL" id="HGS04574.1"/>
    </source>
</evidence>
<reference evidence="4" key="1">
    <citation type="journal article" date="2020" name="mSystems">
        <title>Genome- and Community-Level Interaction Insights into Carbon Utilization and Element Cycling Functions of Hydrothermarchaeota in Hydrothermal Sediment.</title>
        <authorList>
            <person name="Zhou Z."/>
            <person name="Liu Y."/>
            <person name="Xu W."/>
            <person name="Pan J."/>
            <person name="Luo Z.H."/>
            <person name="Li M."/>
        </authorList>
    </citation>
    <scope>NUCLEOTIDE SEQUENCE [LARGE SCALE GENOMIC DNA]</scope>
    <source>
        <strain evidence="4">SpSt-548</strain>
    </source>
</reference>
<dbReference type="Gene3D" id="3.40.225.10">
    <property type="entry name" value="Class II aldolase/adducin N-terminal domain"/>
    <property type="match status" value="1"/>
</dbReference>
<dbReference type="EMBL" id="DSXI01000132">
    <property type="protein sequence ID" value="HGS04574.1"/>
    <property type="molecule type" value="Genomic_DNA"/>
</dbReference>
<accession>A0A7V4LCC0</accession>
<dbReference type="GO" id="GO:0005829">
    <property type="term" value="C:cytosol"/>
    <property type="evidence" value="ECO:0007669"/>
    <property type="project" value="TreeGrafter"/>
</dbReference>
<dbReference type="PANTHER" id="PTHR22789:SF0">
    <property type="entry name" value="3-OXO-TETRONATE 4-PHOSPHATE DECARBOXYLASE-RELATED"/>
    <property type="match status" value="1"/>
</dbReference>
<gene>
    <name evidence="4" type="ORF">ENT08_02360</name>
</gene>
<keyword evidence="1" id="KW-0479">Metal-binding</keyword>
<comment type="caution">
    <text evidence="4">The sequence shown here is derived from an EMBL/GenBank/DDBJ whole genome shotgun (WGS) entry which is preliminary data.</text>
</comment>
<dbReference type="SMART" id="SM01007">
    <property type="entry name" value="Aldolase_II"/>
    <property type="match status" value="1"/>
</dbReference>
<evidence type="ECO:0000259" key="3">
    <source>
        <dbReference type="SMART" id="SM01007"/>
    </source>
</evidence>
<dbReference type="InterPro" id="IPR036409">
    <property type="entry name" value="Aldolase_II/adducin_N_sf"/>
</dbReference>
<dbReference type="AlphaFoldDB" id="A0A7V4LCC0"/>
<dbReference type="GO" id="GO:0016832">
    <property type="term" value="F:aldehyde-lyase activity"/>
    <property type="evidence" value="ECO:0007669"/>
    <property type="project" value="TreeGrafter"/>
</dbReference>
<dbReference type="GO" id="GO:0019323">
    <property type="term" value="P:pentose catabolic process"/>
    <property type="evidence" value="ECO:0007669"/>
    <property type="project" value="TreeGrafter"/>
</dbReference>
<dbReference type="Pfam" id="PF00596">
    <property type="entry name" value="Aldolase_II"/>
    <property type="match status" value="1"/>
</dbReference>
<name>A0A7V4LCC0_9BACT</name>
<keyword evidence="2" id="KW-0456">Lyase</keyword>
<dbReference type="GO" id="GO:0046872">
    <property type="term" value="F:metal ion binding"/>
    <property type="evidence" value="ECO:0007669"/>
    <property type="project" value="UniProtKB-KW"/>
</dbReference>
<dbReference type="SUPFAM" id="SSF53639">
    <property type="entry name" value="AraD/HMP-PK domain-like"/>
    <property type="match status" value="1"/>
</dbReference>
<proteinExistence type="predicted"/>
<dbReference type="InterPro" id="IPR001303">
    <property type="entry name" value="Aldolase_II/adducin_N"/>
</dbReference>